<dbReference type="Proteomes" id="UP000182725">
    <property type="component" value="Unassembled WGS sequence"/>
</dbReference>
<organism evidence="2 3">
    <name type="scientific">Arthrobacter alpinus</name>
    <dbReference type="NCBI Taxonomy" id="656366"/>
    <lineage>
        <taxon>Bacteria</taxon>
        <taxon>Bacillati</taxon>
        <taxon>Actinomycetota</taxon>
        <taxon>Actinomycetes</taxon>
        <taxon>Micrococcales</taxon>
        <taxon>Micrococcaceae</taxon>
        <taxon>Arthrobacter</taxon>
    </lineage>
</organism>
<dbReference type="SUPFAM" id="SSF53850">
    <property type="entry name" value="Periplasmic binding protein-like II"/>
    <property type="match status" value="1"/>
</dbReference>
<dbReference type="InterPro" id="IPR006059">
    <property type="entry name" value="SBP"/>
</dbReference>
<dbReference type="InterPro" id="IPR050490">
    <property type="entry name" value="Bact_solute-bd_prot1"/>
</dbReference>
<feature type="chain" id="PRO_5010252904" evidence="1">
    <location>
        <begin position="33"/>
        <end position="435"/>
    </location>
</feature>
<keyword evidence="1" id="KW-0732">Signal</keyword>
<dbReference type="PROSITE" id="PS51257">
    <property type="entry name" value="PROKAR_LIPOPROTEIN"/>
    <property type="match status" value="1"/>
</dbReference>
<dbReference type="Gene3D" id="3.40.190.10">
    <property type="entry name" value="Periplasmic binding protein-like II"/>
    <property type="match status" value="1"/>
</dbReference>
<dbReference type="PANTHER" id="PTHR43649">
    <property type="entry name" value="ARABINOSE-BINDING PROTEIN-RELATED"/>
    <property type="match status" value="1"/>
</dbReference>
<evidence type="ECO:0000313" key="3">
    <source>
        <dbReference type="Proteomes" id="UP000182725"/>
    </source>
</evidence>
<reference evidence="2 3" key="1">
    <citation type="submission" date="2016-10" db="EMBL/GenBank/DDBJ databases">
        <authorList>
            <person name="de Groot N.N."/>
        </authorList>
    </citation>
    <scope>NUCLEOTIDE SEQUENCE [LARGE SCALE GENOMIC DNA]</scope>
    <source>
        <strain evidence="2 3">DSM 22274</strain>
    </source>
</reference>
<evidence type="ECO:0000256" key="1">
    <source>
        <dbReference type="SAM" id="SignalP"/>
    </source>
</evidence>
<evidence type="ECO:0000313" key="2">
    <source>
        <dbReference type="EMBL" id="SEE81007.1"/>
    </source>
</evidence>
<feature type="signal peptide" evidence="1">
    <location>
        <begin position="1"/>
        <end position="32"/>
    </location>
</feature>
<dbReference type="PANTHER" id="PTHR43649:SF12">
    <property type="entry name" value="DIACETYLCHITOBIOSE BINDING PROTEIN DASA"/>
    <property type="match status" value="1"/>
</dbReference>
<protein>
    <submittedName>
        <fullName evidence="2">Alpha-1,4-digalacturonate transport system substrate-binding protein</fullName>
    </submittedName>
</protein>
<name>A0A1H5LWY6_9MICC</name>
<dbReference type="PROSITE" id="PS51318">
    <property type="entry name" value="TAT"/>
    <property type="match status" value="1"/>
</dbReference>
<accession>A0A1H5LWY6</accession>
<sequence length="435" mass="46454">MKSSPLSPSVSRRSVLKSAAVLTSMAMVTGLAACSSGSGGDASSLTFWISTSVEQQAGYDQLAKAYEEKTGTKINVVNIPYDGYATKLRSSAQANDLPDVARVASIDPIWTKATMDLADIVNNEANKINKDLVITDSDGSVMSIPSDVTASGMFINASLFEAAGVTYPTDPKDTWTWDEFLEATTKVRNSAGAKYNLTFDSSPSRLRAFQYQMGGNAVQGTGGSFASNDKTVGIYETFKKMNDDAIMPKSVWTSGADANALFKSGQVAAYFSGVWQIADFESTITNFKWAAVPSPAQPVHATDLNYGGLTVAFDNSDAKGKAAHDFVAWMYAPENYKVLAETNGFLSVETGLDLSYPFESKAALDGFELYNREIELADPISGSFAEAQVQWALNGKALADDPTVSQMGAYINGQQDAQTTLANIIAGYDKQVGGE</sequence>
<dbReference type="InterPro" id="IPR006311">
    <property type="entry name" value="TAT_signal"/>
</dbReference>
<dbReference type="AlphaFoldDB" id="A0A1H5LWY6"/>
<proteinExistence type="predicted"/>
<gene>
    <name evidence="2" type="ORF">SAMN04489740_2629</name>
</gene>
<dbReference type="Pfam" id="PF13416">
    <property type="entry name" value="SBP_bac_8"/>
    <property type="match status" value="1"/>
</dbReference>
<dbReference type="EMBL" id="FNTV01000001">
    <property type="protein sequence ID" value="SEE81007.1"/>
    <property type="molecule type" value="Genomic_DNA"/>
</dbReference>